<comment type="caution">
    <text evidence="7">The sequence shown here is derived from an EMBL/GenBank/DDBJ whole genome shotgun (WGS) entry which is preliminary data.</text>
</comment>
<sequence length="177" mass="18938">MFVTSVVAMEVSMSMVVVVVVFPIGGLVMGFVVKIPVGMVSEQAGTLLCARLTVYGPLRHFGYNQSGVRGAILGLGGVGHMVAKIAKAMGHHVTVISSSDKKREEAINHIGTDAYLVSSYTEGMKAAADSLDYITDTIPVFHLLEPYLNLLKIDEKLILTSVISTPLKFILSIVMLG</sequence>
<dbReference type="InterPro" id="IPR047109">
    <property type="entry name" value="CAD-like"/>
</dbReference>
<dbReference type="Gene3D" id="3.40.50.720">
    <property type="entry name" value="NAD(P)-binding Rossmann-like Domain"/>
    <property type="match status" value="1"/>
</dbReference>
<gene>
    <name evidence="7" type="ORF">NE237_006460</name>
</gene>
<dbReference type="OrthoDB" id="1879366at2759"/>
<dbReference type="AlphaFoldDB" id="A0A9Q0KMJ4"/>
<keyword evidence="5" id="KW-0472">Membrane</keyword>
<evidence type="ECO:0000256" key="5">
    <source>
        <dbReference type="SAM" id="Phobius"/>
    </source>
</evidence>
<organism evidence="7 8">
    <name type="scientific">Protea cynaroides</name>
    <dbReference type="NCBI Taxonomy" id="273540"/>
    <lineage>
        <taxon>Eukaryota</taxon>
        <taxon>Viridiplantae</taxon>
        <taxon>Streptophyta</taxon>
        <taxon>Embryophyta</taxon>
        <taxon>Tracheophyta</taxon>
        <taxon>Spermatophyta</taxon>
        <taxon>Magnoliopsida</taxon>
        <taxon>Proteales</taxon>
        <taxon>Proteaceae</taxon>
        <taxon>Protea</taxon>
    </lineage>
</organism>
<evidence type="ECO:0000256" key="3">
    <source>
        <dbReference type="ARBA" id="ARBA00022833"/>
    </source>
</evidence>
<accession>A0A9Q0KMJ4</accession>
<comment type="cofactor">
    <cofactor evidence="1">
        <name>Zn(2+)</name>
        <dbReference type="ChEBI" id="CHEBI:29105"/>
    </cofactor>
</comment>
<evidence type="ECO:0000256" key="2">
    <source>
        <dbReference type="ARBA" id="ARBA00022723"/>
    </source>
</evidence>
<dbReference type="InterPro" id="IPR013149">
    <property type="entry name" value="ADH-like_C"/>
</dbReference>
<dbReference type="SUPFAM" id="SSF51735">
    <property type="entry name" value="NAD(P)-binding Rossmann-fold domains"/>
    <property type="match status" value="1"/>
</dbReference>
<evidence type="ECO:0000259" key="6">
    <source>
        <dbReference type="Pfam" id="PF00107"/>
    </source>
</evidence>
<dbReference type="InterPro" id="IPR036291">
    <property type="entry name" value="NAD(P)-bd_dom_sf"/>
</dbReference>
<dbReference type="EMBL" id="JAMYWD010000004">
    <property type="protein sequence ID" value="KAJ4973286.1"/>
    <property type="molecule type" value="Genomic_DNA"/>
</dbReference>
<reference evidence="7" key="1">
    <citation type="journal article" date="2023" name="Plant J.">
        <title>The genome of the king protea, Protea cynaroides.</title>
        <authorList>
            <person name="Chang J."/>
            <person name="Duong T.A."/>
            <person name="Schoeman C."/>
            <person name="Ma X."/>
            <person name="Roodt D."/>
            <person name="Barker N."/>
            <person name="Li Z."/>
            <person name="Van de Peer Y."/>
            <person name="Mizrachi E."/>
        </authorList>
    </citation>
    <scope>NUCLEOTIDE SEQUENCE</scope>
    <source>
        <tissue evidence="7">Young leaves</tissue>
    </source>
</reference>
<dbReference type="Pfam" id="PF00107">
    <property type="entry name" value="ADH_zinc_N"/>
    <property type="match status" value="1"/>
</dbReference>
<evidence type="ECO:0000256" key="1">
    <source>
        <dbReference type="ARBA" id="ARBA00001947"/>
    </source>
</evidence>
<keyword evidence="5" id="KW-0812">Transmembrane</keyword>
<keyword evidence="4" id="KW-0560">Oxidoreductase</keyword>
<dbReference type="FunFam" id="3.40.50.720:FF:000022">
    <property type="entry name" value="Cinnamyl alcohol dehydrogenase"/>
    <property type="match status" value="1"/>
</dbReference>
<proteinExistence type="predicted"/>
<dbReference type="PANTHER" id="PTHR42683">
    <property type="entry name" value="ALDEHYDE REDUCTASE"/>
    <property type="match status" value="1"/>
</dbReference>
<evidence type="ECO:0000313" key="7">
    <source>
        <dbReference type="EMBL" id="KAJ4973286.1"/>
    </source>
</evidence>
<dbReference type="GO" id="GO:0016616">
    <property type="term" value="F:oxidoreductase activity, acting on the CH-OH group of donors, NAD or NADP as acceptor"/>
    <property type="evidence" value="ECO:0007669"/>
    <property type="project" value="InterPro"/>
</dbReference>
<feature type="domain" description="Alcohol dehydrogenase-like C-terminal" evidence="6">
    <location>
        <begin position="77"/>
        <end position="172"/>
    </location>
</feature>
<feature type="transmembrane region" description="Helical" evidence="5">
    <location>
        <begin position="12"/>
        <end position="33"/>
    </location>
</feature>
<dbReference type="Gene3D" id="3.90.180.10">
    <property type="entry name" value="Medium-chain alcohol dehydrogenases, catalytic domain"/>
    <property type="match status" value="1"/>
</dbReference>
<keyword evidence="8" id="KW-1185">Reference proteome</keyword>
<name>A0A9Q0KMJ4_9MAGN</name>
<dbReference type="GO" id="GO:0046872">
    <property type="term" value="F:metal ion binding"/>
    <property type="evidence" value="ECO:0007669"/>
    <property type="project" value="UniProtKB-KW"/>
</dbReference>
<keyword evidence="2" id="KW-0479">Metal-binding</keyword>
<evidence type="ECO:0000313" key="8">
    <source>
        <dbReference type="Proteomes" id="UP001141806"/>
    </source>
</evidence>
<dbReference type="Proteomes" id="UP001141806">
    <property type="component" value="Unassembled WGS sequence"/>
</dbReference>
<keyword evidence="3" id="KW-0862">Zinc</keyword>
<keyword evidence="5" id="KW-1133">Transmembrane helix</keyword>
<evidence type="ECO:0000256" key="4">
    <source>
        <dbReference type="ARBA" id="ARBA00023002"/>
    </source>
</evidence>
<protein>
    <recommendedName>
        <fullName evidence="6">Alcohol dehydrogenase-like C-terminal domain-containing protein</fullName>
    </recommendedName>
</protein>